<evidence type="ECO:0000313" key="7">
    <source>
        <dbReference type="EMBL" id="HIU36003.1"/>
    </source>
</evidence>
<reference evidence="7" key="1">
    <citation type="submission" date="2020-10" db="EMBL/GenBank/DDBJ databases">
        <authorList>
            <person name="Gilroy R."/>
        </authorList>
    </citation>
    <scope>NUCLEOTIDE SEQUENCE</scope>
    <source>
        <strain evidence="7">ChiGjej1B1-19959</strain>
    </source>
</reference>
<dbReference type="Gene3D" id="1.10.150.170">
    <property type="entry name" value="Putative methyltransferase TM0872, insert domain"/>
    <property type="match status" value="1"/>
</dbReference>
<feature type="binding site" evidence="6">
    <location>
        <position position="104"/>
    </location>
    <ligand>
        <name>S-adenosyl-L-methionine</name>
        <dbReference type="ChEBI" id="CHEBI:59789"/>
    </ligand>
</feature>
<dbReference type="GO" id="GO:0071424">
    <property type="term" value="F:rRNA (cytosine-N4-)-methyltransferase activity"/>
    <property type="evidence" value="ECO:0007669"/>
    <property type="project" value="UniProtKB-UniRule"/>
</dbReference>
<name>A0A9D1IFH6_9FIRM</name>
<keyword evidence="2 6" id="KW-0698">rRNA processing</keyword>
<keyword evidence="6" id="KW-0963">Cytoplasm</keyword>
<dbReference type="EC" id="2.1.1.199" evidence="6"/>
<evidence type="ECO:0000313" key="8">
    <source>
        <dbReference type="Proteomes" id="UP000824071"/>
    </source>
</evidence>
<dbReference type="Proteomes" id="UP000824071">
    <property type="component" value="Unassembled WGS sequence"/>
</dbReference>
<evidence type="ECO:0000256" key="2">
    <source>
        <dbReference type="ARBA" id="ARBA00022552"/>
    </source>
</evidence>
<proteinExistence type="inferred from homology"/>
<reference evidence="7" key="2">
    <citation type="journal article" date="2021" name="PeerJ">
        <title>Extensive microbial diversity within the chicken gut microbiome revealed by metagenomics and culture.</title>
        <authorList>
            <person name="Gilroy R."/>
            <person name="Ravi A."/>
            <person name="Getino M."/>
            <person name="Pursley I."/>
            <person name="Horton D.L."/>
            <person name="Alikhan N.F."/>
            <person name="Baker D."/>
            <person name="Gharbi K."/>
            <person name="Hall N."/>
            <person name="Watson M."/>
            <person name="Adriaenssens E.M."/>
            <person name="Foster-Nyarko E."/>
            <person name="Jarju S."/>
            <person name="Secka A."/>
            <person name="Antonio M."/>
            <person name="Oren A."/>
            <person name="Chaudhuri R.R."/>
            <person name="La Ragione R."/>
            <person name="Hildebrand F."/>
            <person name="Pallen M.J."/>
        </authorList>
    </citation>
    <scope>NUCLEOTIDE SEQUENCE</scope>
    <source>
        <strain evidence="7">ChiGjej1B1-19959</strain>
    </source>
</reference>
<feature type="binding site" evidence="6">
    <location>
        <position position="79"/>
    </location>
    <ligand>
        <name>S-adenosyl-L-methionine</name>
        <dbReference type="ChEBI" id="CHEBI:59789"/>
    </ligand>
</feature>
<comment type="caution">
    <text evidence="7">The sequence shown here is derived from an EMBL/GenBank/DDBJ whole genome shotgun (WGS) entry which is preliminary data.</text>
</comment>
<dbReference type="GO" id="GO:0005737">
    <property type="term" value="C:cytoplasm"/>
    <property type="evidence" value="ECO:0007669"/>
    <property type="project" value="UniProtKB-SubCell"/>
</dbReference>
<keyword evidence="4 6" id="KW-0808">Transferase</keyword>
<feature type="binding site" evidence="6">
    <location>
        <position position="53"/>
    </location>
    <ligand>
        <name>S-adenosyl-L-methionine</name>
        <dbReference type="ChEBI" id="CHEBI:59789"/>
    </ligand>
</feature>
<dbReference type="NCBIfam" id="TIGR00006">
    <property type="entry name" value="16S rRNA (cytosine(1402)-N(4))-methyltransferase RsmH"/>
    <property type="match status" value="1"/>
</dbReference>
<dbReference type="Gene3D" id="3.40.50.150">
    <property type="entry name" value="Vaccinia Virus protein VP39"/>
    <property type="match status" value="1"/>
</dbReference>
<keyword evidence="3 6" id="KW-0489">Methyltransferase</keyword>
<dbReference type="PANTHER" id="PTHR11265">
    <property type="entry name" value="S-ADENOSYL-METHYLTRANSFERASE MRAW"/>
    <property type="match status" value="1"/>
</dbReference>
<dbReference type="SUPFAM" id="SSF81799">
    <property type="entry name" value="Putative methyltransferase TM0872, insert domain"/>
    <property type="match status" value="1"/>
</dbReference>
<feature type="binding site" evidence="6">
    <location>
        <begin position="33"/>
        <end position="35"/>
    </location>
    <ligand>
        <name>S-adenosyl-L-methionine</name>
        <dbReference type="ChEBI" id="CHEBI:59789"/>
    </ligand>
</feature>
<dbReference type="PIRSF" id="PIRSF004486">
    <property type="entry name" value="MraW"/>
    <property type="match status" value="1"/>
</dbReference>
<accession>A0A9D1IFH6</accession>
<protein>
    <recommendedName>
        <fullName evidence="6">Ribosomal RNA small subunit methyltransferase H</fullName>
        <ecNumber evidence="6">2.1.1.199</ecNumber>
    </recommendedName>
    <alternativeName>
        <fullName evidence="6">16S rRNA m(4)C1402 methyltransferase</fullName>
    </alternativeName>
    <alternativeName>
        <fullName evidence="6">rRNA (cytosine-N(4)-)-methyltransferase RsmH</fullName>
    </alternativeName>
</protein>
<comment type="catalytic activity">
    <reaction evidence="6">
        <text>cytidine(1402) in 16S rRNA + S-adenosyl-L-methionine = N(4)-methylcytidine(1402) in 16S rRNA + S-adenosyl-L-homocysteine + H(+)</text>
        <dbReference type="Rhea" id="RHEA:42928"/>
        <dbReference type="Rhea" id="RHEA-COMP:10286"/>
        <dbReference type="Rhea" id="RHEA-COMP:10287"/>
        <dbReference type="ChEBI" id="CHEBI:15378"/>
        <dbReference type="ChEBI" id="CHEBI:57856"/>
        <dbReference type="ChEBI" id="CHEBI:59789"/>
        <dbReference type="ChEBI" id="CHEBI:74506"/>
        <dbReference type="ChEBI" id="CHEBI:82748"/>
        <dbReference type="EC" id="2.1.1.199"/>
    </reaction>
</comment>
<evidence type="ECO:0000256" key="5">
    <source>
        <dbReference type="ARBA" id="ARBA00022691"/>
    </source>
</evidence>
<evidence type="ECO:0000256" key="1">
    <source>
        <dbReference type="ARBA" id="ARBA00010396"/>
    </source>
</evidence>
<comment type="subcellular location">
    <subcellularLocation>
        <location evidence="6">Cytoplasm</location>
    </subcellularLocation>
</comment>
<dbReference type="SUPFAM" id="SSF53335">
    <property type="entry name" value="S-adenosyl-L-methionine-dependent methyltransferases"/>
    <property type="match status" value="1"/>
</dbReference>
<keyword evidence="5 6" id="KW-0949">S-adenosyl-L-methionine</keyword>
<dbReference type="HAMAP" id="MF_01007">
    <property type="entry name" value="16SrRNA_methyltr_H"/>
    <property type="match status" value="1"/>
</dbReference>
<comment type="function">
    <text evidence="6">Specifically methylates the N4 position of cytidine in position 1402 (C1402) of 16S rRNA.</text>
</comment>
<dbReference type="InterPro" id="IPR029063">
    <property type="entry name" value="SAM-dependent_MTases_sf"/>
</dbReference>
<dbReference type="PANTHER" id="PTHR11265:SF0">
    <property type="entry name" value="12S RRNA N4-METHYLCYTIDINE METHYLTRANSFERASE"/>
    <property type="match status" value="1"/>
</dbReference>
<dbReference type="InterPro" id="IPR023397">
    <property type="entry name" value="SAM-dep_MeTrfase_MraW_recog"/>
</dbReference>
<dbReference type="EMBL" id="DVMW01000032">
    <property type="protein sequence ID" value="HIU36003.1"/>
    <property type="molecule type" value="Genomic_DNA"/>
</dbReference>
<sequence length="311" mass="34072">MEFSHRPVLLAETIEALHIHPGGLYCDCTAGGGGHSAAILSRLGDKGRLVAVDRDPDAIAALQARFSGDGRVRIVHDTFDHVAEILRGERANGILADLGVSSHQLDCAERGFSFHRDAPLDMRMSKTGLSAADVVNTYSQEALRRLLWEYGEEKYAPAIARAIVRDREKQPILTTFMLVDTIKSALPGKAMRDAHPARRTFQAIRIEVNGELAMLEGALDAMFASLKTGGVLAVITFHSLEDRLVKRQFAKFTEGCTCPKEFPVCVCGKKPRGKVTCRGTAAAPAELQENPRARSAKLRAIEKLRDRQTDD</sequence>
<dbReference type="GO" id="GO:0070475">
    <property type="term" value="P:rRNA base methylation"/>
    <property type="evidence" value="ECO:0007669"/>
    <property type="project" value="UniProtKB-UniRule"/>
</dbReference>
<evidence type="ECO:0000256" key="3">
    <source>
        <dbReference type="ARBA" id="ARBA00022603"/>
    </source>
</evidence>
<evidence type="ECO:0000256" key="4">
    <source>
        <dbReference type="ARBA" id="ARBA00022679"/>
    </source>
</evidence>
<dbReference type="Pfam" id="PF01795">
    <property type="entry name" value="Methyltransf_5"/>
    <property type="match status" value="1"/>
</dbReference>
<dbReference type="InterPro" id="IPR002903">
    <property type="entry name" value="RsmH"/>
</dbReference>
<feature type="binding site" evidence="6">
    <location>
        <position position="97"/>
    </location>
    <ligand>
        <name>S-adenosyl-L-methionine</name>
        <dbReference type="ChEBI" id="CHEBI:59789"/>
    </ligand>
</feature>
<dbReference type="AlphaFoldDB" id="A0A9D1IFH6"/>
<gene>
    <name evidence="6 7" type="primary">rsmH</name>
    <name evidence="7" type="ORF">IAC53_05285</name>
</gene>
<organism evidence="7 8">
    <name type="scientific">Candidatus Fimenecus excrementigallinarum</name>
    <dbReference type="NCBI Taxonomy" id="2840816"/>
    <lineage>
        <taxon>Bacteria</taxon>
        <taxon>Bacillati</taxon>
        <taxon>Bacillota</taxon>
        <taxon>Clostridia</taxon>
        <taxon>Candidatus Fimenecus</taxon>
    </lineage>
</organism>
<comment type="similarity">
    <text evidence="1 6">Belongs to the methyltransferase superfamily. RsmH family.</text>
</comment>
<evidence type="ECO:0000256" key="6">
    <source>
        <dbReference type="HAMAP-Rule" id="MF_01007"/>
    </source>
</evidence>